<evidence type="ECO:0000313" key="3">
    <source>
        <dbReference type="EMBL" id="UUD35428.1"/>
    </source>
</evidence>
<keyword evidence="3" id="KW-0762">Sugar transport</keyword>
<dbReference type="SUPFAM" id="SSF52794">
    <property type="entry name" value="PTS system IIB component-like"/>
    <property type="match status" value="1"/>
</dbReference>
<proteinExistence type="predicted"/>
<evidence type="ECO:0000313" key="6">
    <source>
        <dbReference type="Proteomes" id="UP001058569"/>
    </source>
</evidence>
<dbReference type="InterPro" id="IPR013011">
    <property type="entry name" value="PTS_EIIB_2"/>
</dbReference>
<dbReference type="GO" id="GO:0008982">
    <property type="term" value="F:protein-N(PI)-phosphohistidine-sugar phosphotransferase activity"/>
    <property type="evidence" value="ECO:0007669"/>
    <property type="project" value="InterPro"/>
</dbReference>
<name>A0A3P8L6W5_9BACT</name>
<dbReference type="EMBL" id="UZVY01000001">
    <property type="protein sequence ID" value="VDR41795.1"/>
    <property type="molecule type" value="Genomic_DNA"/>
</dbReference>
<dbReference type="Gene3D" id="3.40.50.2300">
    <property type="match status" value="1"/>
</dbReference>
<dbReference type="Pfam" id="PF02302">
    <property type="entry name" value="PTS_IIB"/>
    <property type="match status" value="1"/>
</dbReference>
<feature type="domain" description="PTS EIIB type-2" evidence="2">
    <location>
        <begin position="1"/>
        <end position="91"/>
    </location>
</feature>
<evidence type="ECO:0000313" key="4">
    <source>
        <dbReference type="EMBL" id="VDR41795.1"/>
    </source>
</evidence>
<dbReference type="RefSeq" id="WP_126118062.1">
    <property type="nucleotide sequence ID" value="NZ_CP101806.1"/>
</dbReference>
<reference evidence="3" key="2">
    <citation type="submission" date="2022-07" db="EMBL/GenBank/DDBJ databases">
        <title>Complete genome of Mycoplasma caviae type strain G122.</title>
        <authorList>
            <person name="Spergser J."/>
        </authorList>
    </citation>
    <scope>NUCLEOTIDE SEQUENCE</scope>
    <source>
        <strain evidence="3">G122</strain>
    </source>
</reference>
<dbReference type="GO" id="GO:0009401">
    <property type="term" value="P:phosphoenolpyruvate-dependent sugar phosphotransferase system"/>
    <property type="evidence" value="ECO:0007669"/>
    <property type="project" value="InterPro"/>
</dbReference>
<evidence type="ECO:0000313" key="5">
    <source>
        <dbReference type="Proteomes" id="UP000280036"/>
    </source>
</evidence>
<reference evidence="4 5" key="1">
    <citation type="submission" date="2018-12" db="EMBL/GenBank/DDBJ databases">
        <authorList>
            <consortium name="Pathogen Informatics"/>
        </authorList>
    </citation>
    <scope>NUCLEOTIDE SEQUENCE [LARGE SCALE GENOMIC DNA]</scope>
    <source>
        <strain evidence="4 5">NCTC10126</strain>
    </source>
</reference>
<accession>A0A3P8L6W5</accession>
<dbReference type="PROSITE" id="PS51099">
    <property type="entry name" value="PTS_EIIB_TYPE_2"/>
    <property type="match status" value="1"/>
</dbReference>
<organism evidence="4 5">
    <name type="scientific">Mycoplasmopsis caviae</name>
    <dbReference type="NCBI Taxonomy" id="55603"/>
    <lineage>
        <taxon>Bacteria</taxon>
        <taxon>Bacillati</taxon>
        <taxon>Mycoplasmatota</taxon>
        <taxon>Mycoplasmoidales</taxon>
        <taxon>Metamycoplasmataceae</taxon>
        <taxon>Mycoplasmopsis</taxon>
    </lineage>
</organism>
<protein>
    <submittedName>
        <fullName evidence="3">PTS sugar transporter subunit IIB</fullName>
    </submittedName>
    <submittedName>
        <fullName evidence="4">PTS system, IIB component</fullName>
    </submittedName>
</protein>
<evidence type="ECO:0000256" key="1">
    <source>
        <dbReference type="ARBA" id="ARBA00022679"/>
    </source>
</evidence>
<dbReference type="Proteomes" id="UP001058569">
    <property type="component" value="Chromosome"/>
</dbReference>
<keyword evidence="1" id="KW-0808">Transferase</keyword>
<dbReference type="Proteomes" id="UP000280036">
    <property type="component" value="Unassembled WGS sequence"/>
</dbReference>
<gene>
    <name evidence="4" type="ORF">NCTC10126_00279</name>
    <name evidence="3" type="ORF">NPA07_00950</name>
</gene>
<dbReference type="InterPro" id="IPR003501">
    <property type="entry name" value="PTS_EIIB_2/3"/>
</dbReference>
<dbReference type="CDD" id="cd05563">
    <property type="entry name" value="PTS_IIB_ascorbate"/>
    <property type="match status" value="1"/>
</dbReference>
<dbReference type="InterPro" id="IPR036095">
    <property type="entry name" value="PTS_EIIB-like_sf"/>
</dbReference>
<sequence>MVIKTVCGSGLGSSLLVEMNVKSVLDSLGVEYESVEHTNVSSFDGRGVDYVVVGADIAPVLEFPEERKIVLVNILSKQELTEKLKKVLNIN</sequence>
<dbReference type="EMBL" id="CP101806">
    <property type="protein sequence ID" value="UUD35428.1"/>
    <property type="molecule type" value="Genomic_DNA"/>
</dbReference>
<keyword evidence="6" id="KW-1185">Reference proteome</keyword>
<dbReference type="AlphaFoldDB" id="A0A3P8L6W5"/>
<dbReference type="OrthoDB" id="6603449at2"/>
<keyword evidence="3" id="KW-0813">Transport</keyword>
<evidence type="ECO:0000259" key="2">
    <source>
        <dbReference type="PROSITE" id="PS51099"/>
    </source>
</evidence>